<evidence type="ECO:0000313" key="6">
    <source>
        <dbReference type="EMBL" id="RPA60692.1"/>
    </source>
</evidence>
<name>A0A3N4GD34_9LACT</name>
<sequence>MVEKYSVLMSLYKKENPNWFVESIESMINQSVKPNQIVLVIDGPISGELKDKVTFFQENYSDLIDVLPLEKNIGLGKALDKGLEICSNELVARMDTDDISLPDRCEKELKLFDADSQLAMVGTNIDEFYDTPDNIVSSRNVPSKNEDIKKYIRRRSPFNHPTVMFKKSVVIEVGGYGTLRRKQDLDLFSRMVNSGYKTANLDESLLLFRSNENNFKRRKSWSYVSSYIKAQYTIFRRGHCNLLDLLYVIVGQIILYILPLPLLKQISNKFLRSVK</sequence>
<dbReference type="PANTHER" id="PTHR43685:SF5">
    <property type="entry name" value="GLYCOSYLTRANSFERASE EPSE-RELATED"/>
    <property type="match status" value="1"/>
</dbReference>
<dbReference type="EMBL" id="RKMG01000010">
    <property type="protein sequence ID" value="RPA60692.1"/>
    <property type="molecule type" value="Genomic_DNA"/>
</dbReference>
<protein>
    <submittedName>
        <fullName evidence="6">Glycosyltransferase</fullName>
    </submittedName>
</protein>
<evidence type="ECO:0000256" key="1">
    <source>
        <dbReference type="ARBA" id="ARBA00006739"/>
    </source>
</evidence>
<dbReference type="InterPro" id="IPR050834">
    <property type="entry name" value="Glycosyltransf_2"/>
</dbReference>
<organism evidence="6 7">
    <name type="scientific">Aerococcus agrisoli</name>
    <dbReference type="NCBI Taxonomy" id="2487350"/>
    <lineage>
        <taxon>Bacteria</taxon>
        <taxon>Bacillati</taxon>
        <taxon>Bacillota</taxon>
        <taxon>Bacilli</taxon>
        <taxon>Lactobacillales</taxon>
        <taxon>Aerococcaceae</taxon>
        <taxon>Aerococcus</taxon>
    </lineage>
</organism>
<dbReference type="PANTHER" id="PTHR43685">
    <property type="entry name" value="GLYCOSYLTRANSFERASE"/>
    <property type="match status" value="1"/>
</dbReference>
<keyword evidence="7" id="KW-1185">Reference proteome</keyword>
<dbReference type="Pfam" id="PF00535">
    <property type="entry name" value="Glycos_transf_2"/>
    <property type="match status" value="1"/>
</dbReference>
<feature type="transmembrane region" description="Helical" evidence="4">
    <location>
        <begin position="245"/>
        <end position="263"/>
    </location>
</feature>
<gene>
    <name evidence="6" type="ORF">EF384_04400</name>
</gene>
<keyword evidence="4" id="KW-1133">Transmembrane helix</keyword>
<keyword evidence="4" id="KW-0472">Membrane</keyword>
<dbReference type="InterPro" id="IPR029044">
    <property type="entry name" value="Nucleotide-diphossugar_trans"/>
</dbReference>
<dbReference type="Proteomes" id="UP000273977">
    <property type="component" value="Unassembled WGS sequence"/>
</dbReference>
<evidence type="ECO:0000256" key="3">
    <source>
        <dbReference type="ARBA" id="ARBA00022679"/>
    </source>
</evidence>
<keyword evidence="4" id="KW-0812">Transmembrane</keyword>
<keyword evidence="2" id="KW-0328">Glycosyltransferase</keyword>
<comment type="similarity">
    <text evidence="1">Belongs to the glycosyltransferase 2 family.</text>
</comment>
<evidence type="ECO:0000256" key="2">
    <source>
        <dbReference type="ARBA" id="ARBA00022676"/>
    </source>
</evidence>
<dbReference type="SUPFAM" id="SSF53448">
    <property type="entry name" value="Nucleotide-diphospho-sugar transferases"/>
    <property type="match status" value="1"/>
</dbReference>
<accession>A0A3N4GD34</accession>
<dbReference type="AlphaFoldDB" id="A0A3N4GD34"/>
<dbReference type="Gene3D" id="3.90.550.10">
    <property type="entry name" value="Spore Coat Polysaccharide Biosynthesis Protein SpsA, Chain A"/>
    <property type="match status" value="1"/>
</dbReference>
<feature type="domain" description="Glycosyltransferase 2-like" evidence="5">
    <location>
        <begin position="6"/>
        <end position="165"/>
    </location>
</feature>
<dbReference type="OrthoDB" id="9815829at2"/>
<proteinExistence type="inferred from homology"/>
<dbReference type="RefSeq" id="WP_123779773.1">
    <property type="nucleotide sequence ID" value="NZ_RKMG01000010.1"/>
</dbReference>
<comment type="caution">
    <text evidence="6">The sequence shown here is derived from an EMBL/GenBank/DDBJ whole genome shotgun (WGS) entry which is preliminary data.</text>
</comment>
<evidence type="ECO:0000313" key="7">
    <source>
        <dbReference type="Proteomes" id="UP000273977"/>
    </source>
</evidence>
<dbReference type="InterPro" id="IPR001173">
    <property type="entry name" value="Glyco_trans_2-like"/>
</dbReference>
<dbReference type="GO" id="GO:0016757">
    <property type="term" value="F:glycosyltransferase activity"/>
    <property type="evidence" value="ECO:0007669"/>
    <property type="project" value="UniProtKB-KW"/>
</dbReference>
<reference evidence="6 7" key="1">
    <citation type="submission" date="2018-11" db="EMBL/GenBank/DDBJ databases">
        <title>Aerococcus sp. SJQ22, whole genome shotgun sequence.</title>
        <authorList>
            <person name="Sun L."/>
            <person name="Gao X."/>
            <person name="Chen W."/>
            <person name="Huang K."/>
        </authorList>
    </citation>
    <scope>NUCLEOTIDE SEQUENCE [LARGE SCALE GENOMIC DNA]</scope>
    <source>
        <strain evidence="6 7">SJQ22</strain>
    </source>
</reference>
<keyword evidence="3 6" id="KW-0808">Transferase</keyword>
<evidence type="ECO:0000256" key="4">
    <source>
        <dbReference type="SAM" id="Phobius"/>
    </source>
</evidence>
<evidence type="ECO:0000259" key="5">
    <source>
        <dbReference type="Pfam" id="PF00535"/>
    </source>
</evidence>